<evidence type="ECO:0000313" key="5">
    <source>
        <dbReference type="Proteomes" id="UP000284742"/>
    </source>
</evidence>
<feature type="compositionally biased region" description="Basic and acidic residues" evidence="1">
    <location>
        <begin position="1447"/>
        <end position="1459"/>
    </location>
</feature>
<accession>A0A413YJC6</accession>
<feature type="compositionally biased region" description="Polar residues" evidence="1">
    <location>
        <begin position="41"/>
        <end position="52"/>
    </location>
</feature>
<dbReference type="Proteomes" id="UP000284742">
    <property type="component" value="Unassembled WGS sequence"/>
</dbReference>
<proteinExistence type="predicted"/>
<sequence length="1980" mass="215508">MKRKSASFLAGVLVASMVATPLSYTNVYAEDQDVAEIVQQVEDTSGESENVQESAPAKEESKEEVKAEENATPAQPEASQEKENTGAPADGTGGQQEAQNAQTNEIATQEAVTPVQPTAAINGVKVLKNDGNIYKMFPTEDAQVTVEEDKMKITFHTGAKKVFDAIYLGPQTDETKNPVIKGTDNGSNYKFTIEVPLSKKNSWIPISVGHYDEGTWSDNYLWMSIPNPGAPVITSEPQSAAVKAGKQVNLSVEADGTDCTYQWQYSTDGTNWTDCIEESAKSANYSFQMKAELAGKYHCVVKNASGEVTSEAADVTVAASGEDGKDDSGNGGNQGGNTGSDSSNDNAYVATGKISAIYASDSEKNPGQIYKMFNIAESEAKIAGDKIQVSVWVKKASSGNFTYDAIYIGSKDDEEKTPLVMGVVDTEKDLEKFTFEVPSSMAGGEVHFVPRNGRTQKFSTSSSLALKLPALDDFKKQTVVTIKTQPASETTAKAGDKVSLFVDASGEEGTTLSYQWQYSTDGTTWTNCSDLSAVTANYTFTMEEKLAGQYRCVVKDNTGTEAVSDVAEVVFEKLSEKEGYVATGKISAIYASDSEKNPGQIYKMFNIAESEAKIAGDKIQVSIWVQRASSGSFTYDAIYIGSKDDEEKTPLVMGVVDTEKDLEKFTFEVPSSMAGGEVHFVPRNGRTQKFSTSSSLALKLPALDDFKKQTEIVIQSQPKDIAAKNNTQVTLSVTAKGDENVTLSYQWQHSADGTSWADCDDISAKTDTYTFQMAADKAGQYRCVISDSNGTTVTSDIAKVENPSAPTVTGSQVQVVKDNGTPYKMFEVNESKVLEDGDNLNITFSTKNVSYDKIYLGYKEDTIKNPVITGTKLEEGGYTFTFQVSASDKGKVLPLTVGKLDGTWSDKDLWIYIPDEGIESLPTATDEVKTIAGGTGTVSNELAIVSSKAVLRGDKIRMTLDVKGNKWTKIYLGVQADKNKTPVYTGTYDSEKDVTTFTFDVSAEKQGMNIAVTPGNESWFTWARDLFINVPNLENKANTTAEGVYDIYGSAYPTTNVYSLNFERESSVSISGDTATVTWVTQAGSYDRLYIGNPSDSDEVKEANAIVPKDHSDIASGYKSFTFTMPVSELGKEFSYSVRSAKTGQWSTKDSRAFINGILEKTGELPTPDPDPDPGIVVPADGIYKVNNVTSSSSMFNVIDCKLTVKNGKMSAVLTLSGTGYDYLYMGTGAKAAETDKSAWIPYVVDKEGKYTYTVPIETLDKKIAVAAFSHNRQQWYDRMLTFDSNSLEKIGDVPVLENGIYSIDVESSASMFRVVDCKLTSKDGKMSAVLTLSGTGYGYLYMGTKEEAAAADQSSWIPFVADSNGKYTYTIPVEALDKGIDVAAYSIKNAIWYDRMLTFKSETVKKIGDISDGNNGNNNNNGNNSGNNGNNGNNNSGNNGSVLKPNDGKAENESKYEADTSGATSQVNSSTTLADGVYTPDRFTWSGGTGKVKIYCNKITIKNGQAYATLVFDSDHYQYVKANGNTYYTTKGGGTATVTIPVALNQNNKILGMTDKMSVAHEIEYTIFVYLAAAGNGTTLGGVNASKKLDEKAPEIMGLEYQSETQLDYAEYFKIYHYDQGITLLEIDMTKGTANDPEKLAAEAINAENETGESEDAAKDTELNQSTDSKNVKSENAVEEDAAAAGISEDGEENLNGISEEELAAELYKGNVVKYLLVPEGVEVPVGLDQDMIVVQMPTDKTYTSTEAILEKMDELGLTDNIAAIGDKKKDCKVDSVAEKMEKKDGEDKAQVVYGGKEEEPDFKTLVKQETNLALLSSDILPKEADIKDLEENQDKEDSKDTDKKSDEKKTDKSDKKSTKKSDDKSEKKTEKKSEKKSDKKTNEKSKKKSEDKSENQKKLTVKEQTERFQQMTEKFALLGIPVIVDRSEDEQTDLAKYEWIKVYGVLFGCEDQMNTLFDQAVKDAGDDAIAQARVQTEE</sequence>
<feature type="domain" description="Ig-like" evidence="3">
    <location>
        <begin position="701"/>
        <end position="794"/>
    </location>
</feature>
<feature type="chain" id="PRO_5019448820" description="Ig-like domain-containing protein" evidence="2">
    <location>
        <begin position="30"/>
        <end position="1980"/>
    </location>
</feature>
<organism evidence="4 5">
    <name type="scientific">Dorea formicigenerans</name>
    <dbReference type="NCBI Taxonomy" id="39486"/>
    <lineage>
        <taxon>Bacteria</taxon>
        <taxon>Bacillati</taxon>
        <taxon>Bacillota</taxon>
        <taxon>Clostridia</taxon>
        <taxon>Lachnospirales</taxon>
        <taxon>Lachnospiraceae</taxon>
        <taxon>Dorea</taxon>
    </lineage>
</organism>
<feature type="region of interest" description="Disordered" evidence="1">
    <location>
        <begin position="320"/>
        <end position="345"/>
    </location>
</feature>
<reference evidence="4 5" key="1">
    <citation type="submission" date="2018-08" db="EMBL/GenBank/DDBJ databases">
        <title>A genome reference for cultivated species of the human gut microbiota.</title>
        <authorList>
            <person name="Zou Y."/>
            <person name="Xue W."/>
            <person name="Luo G."/>
        </authorList>
    </citation>
    <scope>NUCLEOTIDE SEQUENCE [LARGE SCALE GENOMIC DNA]</scope>
    <source>
        <strain evidence="4 5">AM37-5</strain>
    </source>
</reference>
<dbReference type="InterPro" id="IPR007110">
    <property type="entry name" value="Ig-like_dom"/>
</dbReference>
<feature type="signal peptide" evidence="2">
    <location>
        <begin position="1"/>
        <end position="29"/>
    </location>
</feature>
<feature type="compositionally biased region" description="Gly residues" evidence="1">
    <location>
        <begin position="329"/>
        <end position="338"/>
    </location>
</feature>
<feature type="region of interest" description="Disordered" evidence="1">
    <location>
        <begin position="38"/>
        <end position="102"/>
    </location>
</feature>
<feature type="domain" description="Ig-like" evidence="3">
    <location>
        <begin position="231"/>
        <end position="316"/>
    </location>
</feature>
<dbReference type="SMART" id="SM00409">
    <property type="entry name" value="IG"/>
    <property type="match status" value="3"/>
</dbReference>
<dbReference type="InterPro" id="IPR013783">
    <property type="entry name" value="Ig-like_fold"/>
</dbReference>
<comment type="caution">
    <text evidence="4">The sequence shown here is derived from an EMBL/GenBank/DDBJ whole genome shotgun (WGS) entry which is preliminary data.</text>
</comment>
<evidence type="ECO:0000256" key="1">
    <source>
        <dbReference type="SAM" id="MobiDB-lite"/>
    </source>
</evidence>
<dbReference type="Gene3D" id="2.60.40.10">
    <property type="entry name" value="Immunoglobulins"/>
    <property type="match status" value="3"/>
</dbReference>
<feature type="region of interest" description="Disordered" evidence="1">
    <location>
        <begin position="1409"/>
        <end position="1469"/>
    </location>
</feature>
<protein>
    <recommendedName>
        <fullName evidence="3">Ig-like domain-containing protein</fullName>
    </recommendedName>
</protein>
<feature type="compositionally biased region" description="Basic and acidic residues" evidence="1">
    <location>
        <begin position="56"/>
        <end position="69"/>
    </location>
</feature>
<dbReference type="InterPro" id="IPR003599">
    <property type="entry name" value="Ig_sub"/>
</dbReference>
<dbReference type="InterPro" id="IPR013098">
    <property type="entry name" value="Ig_I-set"/>
</dbReference>
<evidence type="ECO:0000259" key="3">
    <source>
        <dbReference type="PROSITE" id="PS50835"/>
    </source>
</evidence>
<name>A0A413YJC6_9FIRM</name>
<feature type="region of interest" description="Disordered" evidence="1">
    <location>
        <begin position="1649"/>
        <end position="1693"/>
    </location>
</feature>
<gene>
    <name evidence="4" type="ORF">DW860_10990</name>
</gene>
<evidence type="ECO:0000256" key="2">
    <source>
        <dbReference type="SAM" id="SignalP"/>
    </source>
</evidence>
<dbReference type="RefSeq" id="WP_118358806.1">
    <property type="nucleotide sequence ID" value="NZ_QSHK01000007.1"/>
</dbReference>
<dbReference type="InterPro" id="IPR036179">
    <property type="entry name" value="Ig-like_dom_sf"/>
</dbReference>
<evidence type="ECO:0000313" key="4">
    <source>
        <dbReference type="EMBL" id="RHC06132.1"/>
    </source>
</evidence>
<dbReference type="SUPFAM" id="SSF48726">
    <property type="entry name" value="Immunoglobulin"/>
    <property type="match status" value="1"/>
</dbReference>
<keyword evidence="2" id="KW-0732">Signal</keyword>
<feature type="domain" description="Ig-like" evidence="3">
    <location>
        <begin position="469"/>
        <end position="564"/>
    </location>
</feature>
<dbReference type="Pfam" id="PF07679">
    <property type="entry name" value="I-set"/>
    <property type="match status" value="1"/>
</dbReference>
<dbReference type="PROSITE" id="PS50835">
    <property type="entry name" value="IG_LIKE"/>
    <property type="match status" value="3"/>
</dbReference>
<dbReference type="EMBL" id="QSHK01000007">
    <property type="protein sequence ID" value="RHC06132.1"/>
    <property type="molecule type" value="Genomic_DNA"/>
</dbReference>
<feature type="region of interest" description="Disordered" evidence="1">
    <location>
        <begin position="1827"/>
        <end position="1907"/>
    </location>
</feature>
<feature type="compositionally biased region" description="Low complexity" evidence="1">
    <location>
        <begin position="1414"/>
        <end position="1442"/>
    </location>
</feature>